<organism evidence="3 4">
    <name type="scientific">Phocaeicola vulgatus</name>
    <name type="common">Bacteroides vulgatus</name>
    <dbReference type="NCBI Taxonomy" id="821"/>
    <lineage>
        <taxon>Bacteria</taxon>
        <taxon>Pseudomonadati</taxon>
        <taxon>Bacteroidota</taxon>
        <taxon>Bacteroidia</taxon>
        <taxon>Bacteroidales</taxon>
        <taxon>Bacteroidaceae</taxon>
        <taxon>Phocaeicola</taxon>
    </lineage>
</organism>
<protein>
    <submittedName>
        <fullName evidence="3">Acyltransferase family protein</fullName>
    </submittedName>
</protein>
<feature type="transmembrane region" description="Helical" evidence="1">
    <location>
        <begin position="229"/>
        <end position="252"/>
    </location>
</feature>
<sequence>MNKLINIKTGGGRESKFELLRLLSMLMVLNLHSFHGYDYGSGIMQGLDWFRESTSICAVNVFIMISGYFGIKWKFRSFFNLIFQLLFYSFAVYGVCVALGIFSFEMSSFLSCFKATNSSWGFITCYLGIYLMAPLLNTFVQQSSSRELFIYLLCLFMGCNFLIPAYGGILNYFLVYLIGGWMKKSQAVQTFKLPAVKCYWTVTLLIFVLSYSLYRYLHFDAVRMCTFFLGYSYNSPFIILQAMSLFLVFGRIQLQSRFVNWCAASCFSIFLIHMHPAIKHIGYYHFTESLYALPFLEHAGILILLVAGIFMGSILIDKIRIYLSTFVYNLICSFYRRLPYGWADTCIFEKLE</sequence>
<evidence type="ECO:0000313" key="3">
    <source>
        <dbReference type="EMBL" id="KAB3857220.1"/>
    </source>
</evidence>
<evidence type="ECO:0000256" key="1">
    <source>
        <dbReference type="SAM" id="Phobius"/>
    </source>
</evidence>
<dbReference type="RefSeq" id="WP_151849686.1">
    <property type="nucleotide sequence ID" value="NZ_CP103067.1"/>
</dbReference>
<evidence type="ECO:0000313" key="4">
    <source>
        <dbReference type="Proteomes" id="UP000441522"/>
    </source>
</evidence>
<dbReference type="InterPro" id="IPR002656">
    <property type="entry name" value="Acyl_transf_3_dom"/>
</dbReference>
<proteinExistence type="predicted"/>
<feature type="domain" description="Acyltransferase 3" evidence="2">
    <location>
        <begin position="17"/>
        <end position="309"/>
    </location>
</feature>
<evidence type="ECO:0000259" key="2">
    <source>
        <dbReference type="Pfam" id="PF01757"/>
    </source>
</evidence>
<dbReference type="GO" id="GO:0016747">
    <property type="term" value="F:acyltransferase activity, transferring groups other than amino-acyl groups"/>
    <property type="evidence" value="ECO:0007669"/>
    <property type="project" value="InterPro"/>
</dbReference>
<feature type="transmembrane region" description="Helical" evidence="1">
    <location>
        <begin position="199"/>
        <end position="217"/>
    </location>
</feature>
<gene>
    <name evidence="3" type="ORF">GAS29_08350</name>
</gene>
<keyword evidence="3" id="KW-0808">Transferase</keyword>
<comment type="caution">
    <text evidence="3">The sequence shown here is derived from an EMBL/GenBank/DDBJ whole genome shotgun (WGS) entry which is preliminary data.</text>
</comment>
<accession>A0A7J5FXY2</accession>
<feature type="transmembrane region" description="Helical" evidence="1">
    <location>
        <begin position="119"/>
        <end position="136"/>
    </location>
</feature>
<keyword evidence="1" id="KW-0812">Transmembrane</keyword>
<name>A0A7J5FXY2_PHOVU</name>
<feature type="transmembrane region" description="Helical" evidence="1">
    <location>
        <begin position="49"/>
        <end position="71"/>
    </location>
</feature>
<feature type="transmembrane region" description="Helical" evidence="1">
    <location>
        <begin position="258"/>
        <end position="278"/>
    </location>
</feature>
<dbReference type="Proteomes" id="UP000441522">
    <property type="component" value="Unassembled WGS sequence"/>
</dbReference>
<feature type="transmembrane region" description="Helical" evidence="1">
    <location>
        <begin position="78"/>
        <end position="104"/>
    </location>
</feature>
<feature type="transmembrane region" description="Helical" evidence="1">
    <location>
        <begin position="148"/>
        <end position="179"/>
    </location>
</feature>
<dbReference type="AlphaFoldDB" id="A0A7J5FXY2"/>
<keyword evidence="3" id="KW-0012">Acyltransferase</keyword>
<dbReference type="EMBL" id="WCWW01000015">
    <property type="protein sequence ID" value="KAB3857220.1"/>
    <property type="molecule type" value="Genomic_DNA"/>
</dbReference>
<reference evidence="3 4" key="1">
    <citation type="journal article" date="2019" name="Nat. Med.">
        <title>A library of human gut bacterial isolates paired with longitudinal multiomics data enables mechanistic microbiome research.</title>
        <authorList>
            <person name="Poyet M."/>
            <person name="Groussin M."/>
            <person name="Gibbons S.M."/>
            <person name="Avila-Pacheco J."/>
            <person name="Jiang X."/>
            <person name="Kearney S.M."/>
            <person name="Perrotta A.R."/>
            <person name="Berdy B."/>
            <person name="Zhao S."/>
            <person name="Lieberman T.D."/>
            <person name="Swanson P.K."/>
            <person name="Smith M."/>
            <person name="Roesemann S."/>
            <person name="Alexander J.E."/>
            <person name="Rich S.A."/>
            <person name="Livny J."/>
            <person name="Vlamakis H."/>
            <person name="Clish C."/>
            <person name="Bullock K."/>
            <person name="Deik A."/>
            <person name="Scott J."/>
            <person name="Pierce K.A."/>
            <person name="Xavier R.J."/>
            <person name="Alm E.J."/>
        </authorList>
    </citation>
    <scope>NUCLEOTIDE SEQUENCE [LARGE SCALE GENOMIC DNA]</scope>
    <source>
        <strain evidence="3 4">BIOML-A5</strain>
    </source>
</reference>
<dbReference type="Pfam" id="PF01757">
    <property type="entry name" value="Acyl_transf_3"/>
    <property type="match status" value="1"/>
</dbReference>
<keyword evidence="1" id="KW-1133">Transmembrane helix</keyword>
<keyword evidence="1" id="KW-0472">Membrane</keyword>
<feature type="transmembrane region" description="Helical" evidence="1">
    <location>
        <begin position="290"/>
        <end position="316"/>
    </location>
</feature>